<dbReference type="VEuPathDB" id="FungiDB:SCHCODRAFT_02695869"/>
<sequence>MQVGVYHDLEYEQRCAMELPTDFYHSEDFEHRLCDNCYVPSEMEAQSMLSALERTQGYWSQIEAVIDQQERLLDLLKGSRNVLKNVLDVQRSYMAPIRRLPQEILSEIMEWACGDDVDLSAPLCAPLALAAVCKTWRAIALACPKLWTTWSTPDDEDLLGSVWPETSKLSMIIPRLEIFLARSGNLPLVQPIKYEHQSYLLKPPNAWFLDVLLHHTQRWQHLQIINSSFSVQHPQDFAVLKGKPVPPLHALSGDARHLQLAVDSGVFRDFPRLRVVMLLDPNHTQIIPGLPWNQIQILAMNEVTIMYVLEILRQCPNLRTIGLKVETQGHAPIGDGVVNLPNLVNIRLDTNATNSYDTLAHITAPALHNFTFRWEGHHQSNSTLSDSLPAFLSRSSCALRNLTLHRPSSLDYAVLASQRDVTNFRWYAVEDLPVPVDFVAKLTTLELFPRLERLELGGFVAFRGGDLVNLAKARMAAGCPLQVLKLEAVKVLGRPGLEDDAPDRLEGLVPVFEMSV</sequence>
<dbReference type="AlphaFoldDB" id="D8PUF0"/>
<reference evidence="1 2" key="1">
    <citation type="journal article" date="2010" name="Nat. Biotechnol.">
        <title>Genome sequence of the model mushroom Schizophyllum commune.</title>
        <authorList>
            <person name="Ohm R.A."/>
            <person name="de Jong J.F."/>
            <person name="Lugones L.G."/>
            <person name="Aerts A."/>
            <person name="Kothe E."/>
            <person name="Stajich J.E."/>
            <person name="de Vries R.P."/>
            <person name="Record E."/>
            <person name="Levasseur A."/>
            <person name="Baker S.E."/>
            <person name="Bartholomew K.A."/>
            <person name="Coutinho P.M."/>
            <person name="Erdmann S."/>
            <person name="Fowler T.J."/>
            <person name="Gathman A.C."/>
            <person name="Lombard V."/>
            <person name="Henrissat B."/>
            <person name="Knabe N."/>
            <person name="Kuees U."/>
            <person name="Lilly W.W."/>
            <person name="Lindquist E."/>
            <person name="Lucas S."/>
            <person name="Magnuson J.K."/>
            <person name="Piumi F."/>
            <person name="Raudaskoski M."/>
            <person name="Salamov A."/>
            <person name="Schmutz J."/>
            <person name="Schwarze F.W.M.R."/>
            <person name="vanKuyk P.A."/>
            <person name="Horton J.S."/>
            <person name="Grigoriev I.V."/>
            <person name="Woesten H.A.B."/>
        </authorList>
    </citation>
    <scope>NUCLEOTIDE SEQUENCE [LARGE SCALE GENOMIC DNA]</scope>
    <source>
        <strain evidence="2">H4-8 / FGSC 9210</strain>
    </source>
</reference>
<keyword evidence="2" id="KW-1185">Reference proteome</keyword>
<dbReference type="OMA" id="RTILIEC"/>
<dbReference type="GeneID" id="9595242"/>
<dbReference type="OrthoDB" id="2999674at2759"/>
<dbReference type="InParanoid" id="D8PUF0"/>
<dbReference type="KEGG" id="scm:SCHCO_02695869"/>
<dbReference type="Gene3D" id="1.20.1280.50">
    <property type="match status" value="1"/>
</dbReference>
<dbReference type="HOGENOM" id="CLU_018544_12_2_1"/>
<protein>
    <submittedName>
        <fullName evidence="1">Uncharacterized protein</fullName>
    </submittedName>
</protein>
<feature type="non-terminal residue" evidence="1">
    <location>
        <position position="516"/>
    </location>
</feature>
<dbReference type="SUPFAM" id="SSF52047">
    <property type="entry name" value="RNI-like"/>
    <property type="match status" value="1"/>
</dbReference>
<accession>D8PUF0</accession>
<name>D8PUF0_SCHCM</name>
<evidence type="ECO:0000313" key="2">
    <source>
        <dbReference type="Proteomes" id="UP000007431"/>
    </source>
</evidence>
<dbReference type="eggNOG" id="ENOG502RC5K">
    <property type="taxonomic scope" value="Eukaryota"/>
</dbReference>
<evidence type="ECO:0000313" key="1">
    <source>
        <dbReference type="EMBL" id="EFI99891.1"/>
    </source>
</evidence>
<dbReference type="Proteomes" id="UP000007431">
    <property type="component" value="Unassembled WGS sequence"/>
</dbReference>
<dbReference type="EMBL" id="GL377303">
    <property type="protein sequence ID" value="EFI99891.1"/>
    <property type="molecule type" value="Genomic_DNA"/>
</dbReference>
<proteinExistence type="predicted"/>
<gene>
    <name evidence="1" type="ORF">SCHCODRAFT_104902</name>
</gene>
<organism evidence="2">
    <name type="scientific">Schizophyllum commune (strain H4-8 / FGSC 9210)</name>
    <name type="common">Split gill fungus</name>
    <dbReference type="NCBI Taxonomy" id="578458"/>
    <lineage>
        <taxon>Eukaryota</taxon>
        <taxon>Fungi</taxon>
        <taxon>Dikarya</taxon>
        <taxon>Basidiomycota</taxon>
        <taxon>Agaricomycotina</taxon>
        <taxon>Agaricomycetes</taxon>
        <taxon>Agaricomycetidae</taxon>
        <taxon>Agaricales</taxon>
        <taxon>Schizophyllaceae</taxon>
        <taxon>Schizophyllum</taxon>
    </lineage>
</organism>